<feature type="transmembrane region" description="Helical" evidence="1">
    <location>
        <begin position="74"/>
        <end position="92"/>
    </location>
</feature>
<feature type="transmembrane region" description="Helical" evidence="1">
    <location>
        <begin position="104"/>
        <end position="123"/>
    </location>
</feature>
<keyword evidence="4" id="KW-1185">Reference proteome</keyword>
<feature type="transmembrane region" description="Helical" evidence="1">
    <location>
        <begin position="276"/>
        <end position="295"/>
    </location>
</feature>
<sequence>MNTKKRHENVLAGMRGLELWLLAGWFAWIAAIYTLAADSGWAMYGKIYGLVVVCQLPVWLYVALRGRWTESAALWWRVSAWGLVFIVWLWLQVFGMESLRVPDIPGGCFATAAMGTMVIEVAVQLQGYFRKSGGAGGWWRRISLERAVLFTIVLIALTLAAMAVSSMDDPQYNRQGFLLIGFEFSLPALFRHWWSFWSFALQFCVMYACGYLFFYINSRVLVAKVLKRYGIVLYAGGVLATAALLYPVIAQLLLWLPVNRLLGGVFPSNPFVMENAFAAIMIMLISLPLVVSIQWGRQNSQIAALEKEKAQAELDLLKQQLNPHFFFNTLNNLYALSLTQSDRTPESILQLSELMRYVIYRGKETAVEVEEEVRYLENYIALEEIRLKRRADIRFERDIRVQGRQVSPLLLAVLVENAFKHGVEPSAEAAHLHISLYCDEAQLRFRCENSFVSESEGPPGIGLTNLRRRLGLLYPGRHSLETGTKNHTFIAELIIDFS</sequence>
<evidence type="ECO:0000259" key="2">
    <source>
        <dbReference type="Pfam" id="PF06580"/>
    </source>
</evidence>
<keyword evidence="3" id="KW-0418">Kinase</keyword>
<dbReference type="InterPro" id="IPR036890">
    <property type="entry name" value="HATPase_C_sf"/>
</dbReference>
<evidence type="ECO:0000313" key="4">
    <source>
        <dbReference type="Proteomes" id="UP001449657"/>
    </source>
</evidence>
<keyword evidence="3" id="KW-0808">Transferase</keyword>
<dbReference type="RefSeq" id="WP_341839860.1">
    <property type="nucleotide sequence ID" value="NZ_CP149792.1"/>
</dbReference>
<feature type="transmembrane region" description="Helical" evidence="1">
    <location>
        <begin position="194"/>
        <end position="217"/>
    </location>
</feature>
<dbReference type="Pfam" id="PF06580">
    <property type="entry name" value="His_kinase"/>
    <property type="match status" value="1"/>
</dbReference>
<evidence type="ECO:0000256" key="1">
    <source>
        <dbReference type="SAM" id="Phobius"/>
    </source>
</evidence>
<feature type="transmembrane region" description="Helical" evidence="1">
    <location>
        <begin position="41"/>
        <end position="62"/>
    </location>
</feature>
<dbReference type="EMBL" id="CP150096">
    <property type="protein sequence ID" value="WZN45105.1"/>
    <property type="molecule type" value="Genomic_DNA"/>
</dbReference>
<gene>
    <name evidence="3" type="ORF">WJU22_19595</name>
</gene>
<evidence type="ECO:0000313" key="3">
    <source>
        <dbReference type="EMBL" id="WZN45105.1"/>
    </source>
</evidence>
<reference evidence="3 4" key="1">
    <citation type="submission" date="2024-03" db="EMBL/GenBank/DDBJ databases">
        <title>Chitinophaga caseinilytica sp. nov., a casein hydrolysing bacterium isolated from forest soil.</title>
        <authorList>
            <person name="Lee D.S."/>
            <person name="Han D.M."/>
            <person name="Baek J.H."/>
            <person name="Choi D.G."/>
            <person name="Jeon J.H."/>
            <person name="Jeon C.O."/>
        </authorList>
    </citation>
    <scope>NUCLEOTIDE SEQUENCE [LARGE SCALE GENOMIC DNA]</scope>
    <source>
        <strain evidence="3 4">KACC 19118</strain>
    </source>
</reference>
<dbReference type="Proteomes" id="UP001449657">
    <property type="component" value="Chromosome"/>
</dbReference>
<protein>
    <submittedName>
        <fullName evidence="3">Histidine kinase</fullName>
    </submittedName>
</protein>
<accession>A0ABZ2YYJ7</accession>
<keyword evidence="1" id="KW-0812">Transmembrane</keyword>
<dbReference type="InterPro" id="IPR010559">
    <property type="entry name" value="Sig_transdc_His_kin_internal"/>
</dbReference>
<dbReference type="PANTHER" id="PTHR34220">
    <property type="entry name" value="SENSOR HISTIDINE KINASE YPDA"/>
    <property type="match status" value="1"/>
</dbReference>
<proteinExistence type="predicted"/>
<organism evidence="3 4">
    <name type="scientific">Chitinophaga caseinilytica</name>
    <dbReference type="NCBI Taxonomy" id="2267521"/>
    <lineage>
        <taxon>Bacteria</taxon>
        <taxon>Pseudomonadati</taxon>
        <taxon>Bacteroidota</taxon>
        <taxon>Chitinophagia</taxon>
        <taxon>Chitinophagales</taxon>
        <taxon>Chitinophagaceae</taxon>
        <taxon>Chitinophaga</taxon>
    </lineage>
</organism>
<name>A0ABZ2YYJ7_9BACT</name>
<feature type="transmembrane region" description="Helical" evidence="1">
    <location>
        <begin position="229"/>
        <end position="256"/>
    </location>
</feature>
<dbReference type="Gene3D" id="3.30.565.10">
    <property type="entry name" value="Histidine kinase-like ATPase, C-terminal domain"/>
    <property type="match status" value="1"/>
</dbReference>
<dbReference type="InterPro" id="IPR050640">
    <property type="entry name" value="Bact_2-comp_sensor_kinase"/>
</dbReference>
<feature type="domain" description="Signal transduction histidine kinase internal region" evidence="2">
    <location>
        <begin position="312"/>
        <end position="390"/>
    </location>
</feature>
<dbReference type="GO" id="GO:0016301">
    <property type="term" value="F:kinase activity"/>
    <property type="evidence" value="ECO:0007669"/>
    <property type="project" value="UniProtKB-KW"/>
</dbReference>
<feature type="transmembrane region" description="Helical" evidence="1">
    <location>
        <begin position="12"/>
        <end position="35"/>
    </location>
</feature>
<keyword evidence="1" id="KW-1133">Transmembrane helix</keyword>
<feature type="transmembrane region" description="Helical" evidence="1">
    <location>
        <begin position="144"/>
        <end position="164"/>
    </location>
</feature>
<dbReference type="PANTHER" id="PTHR34220:SF7">
    <property type="entry name" value="SENSOR HISTIDINE KINASE YPDA"/>
    <property type="match status" value="1"/>
</dbReference>
<keyword evidence="1" id="KW-0472">Membrane</keyword>